<dbReference type="InterPro" id="IPR018356">
    <property type="entry name" value="Tscrpt_reg_HTH_DeoR_CS"/>
</dbReference>
<evidence type="ECO:0000313" key="9">
    <source>
        <dbReference type="Proteomes" id="UP000276899"/>
    </source>
</evidence>
<reference evidence="8 9" key="1">
    <citation type="submission" date="2018-12" db="EMBL/GenBank/DDBJ databases">
        <authorList>
            <consortium name="Pathogen Informatics"/>
        </authorList>
    </citation>
    <scope>NUCLEOTIDE SEQUENCE [LARGE SCALE GENOMIC DNA]</scope>
    <source>
        <strain evidence="8 9">NCTC11923</strain>
    </source>
</reference>
<dbReference type="SUPFAM" id="SSF100950">
    <property type="entry name" value="NagB/RpiA/CoA transferase-like"/>
    <property type="match status" value="1"/>
</dbReference>
<dbReference type="GO" id="GO:0003700">
    <property type="term" value="F:DNA-binding transcription factor activity"/>
    <property type="evidence" value="ECO:0007669"/>
    <property type="project" value="InterPro"/>
</dbReference>
<keyword evidence="2" id="KW-0678">Repressor</keyword>
<dbReference type="STRING" id="1278298.GCA_000428685_01054"/>
<evidence type="ECO:0000256" key="4">
    <source>
        <dbReference type="ARBA" id="ARBA00023125"/>
    </source>
</evidence>
<dbReference type="PROSITE" id="PS51000">
    <property type="entry name" value="HTH_DEOR_2"/>
    <property type="match status" value="1"/>
</dbReference>
<evidence type="ECO:0000256" key="6">
    <source>
        <dbReference type="ARBA" id="ARBA00024937"/>
    </source>
</evidence>
<name>A0A448K9I2_9ACTO</name>
<dbReference type="Proteomes" id="UP000276899">
    <property type="component" value="Chromosome"/>
</dbReference>
<keyword evidence="9" id="KW-1185">Reference proteome</keyword>
<gene>
    <name evidence="8" type="primary">glcR_1</name>
    <name evidence="8" type="ORF">NCTC11923_00183</name>
</gene>
<dbReference type="Pfam" id="PF00455">
    <property type="entry name" value="DeoRC"/>
    <property type="match status" value="1"/>
</dbReference>
<evidence type="ECO:0000313" key="8">
    <source>
        <dbReference type="EMBL" id="VEG73576.1"/>
    </source>
</evidence>
<evidence type="ECO:0000259" key="7">
    <source>
        <dbReference type="PROSITE" id="PS51000"/>
    </source>
</evidence>
<dbReference type="InterPro" id="IPR036388">
    <property type="entry name" value="WH-like_DNA-bd_sf"/>
</dbReference>
<dbReference type="EMBL" id="LR134363">
    <property type="protein sequence ID" value="VEG73576.1"/>
    <property type="molecule type" value="Genomic_DNA"/>
</dbReference>
<dbReference type="PROSITE" id="PS00894">
    <property type="entry name" value="HTH_DEOR_1"/>
    <property type="match status" value="1"/>
</dbReference>
<dbReference type="Gene3D" id="3.40.50.1360">
    <property type="match status" value="1"/>
</dbReference>
<keyword evidence="3" id="KW-0805">Transcription regulation</keyword>
<accession>A0A448K9I2</accession>
<dbReference type="PANTHER" id="PTHR30363:SF4">
    <property type="entry name" value="GLYCEROL-3-PHOSPHATE REGULON REPRESSOR"/>
    <property type="match status" value="1"/>
</dbReference>
<dbReference type="InterPro" id="IPR037171">
    <property type="entry name" value="NagB/RpiA_transferase-like"/>
</dbReference>
<dbReference type="RefSeq" id="WP_026427834.1">
    <property type="nucleotide sequence ID" value="NZ_CBCRWE010000029.1"/>
</dbReference>
<evidence type="ECO:0000256" key="5">
    <source>
        <dbReference type="ARBA" id="ARBA00023163"/>
    </source>
</evidence>
<dbReference type="Pfam" id="PF08220">
    <property type="entry name" value="HTH_DeoR"/>
    <property type="match status" value="1"/>
</dbReference>
<dbReference type="AlphaFoldDB" id="A0A448K9I2"/>
<evidence type="ECO:0000256" key="1">
    <source>
        <dbReference type="ARBA" id="ARBA00021390"/>
    </source>
</evidence>
<dbReference type="PANTHER" id="PTHR30363">
    <property type="entry name" value="HTH-TYPE TRANSCRIPTIONAL REGULATOR SRLR-RELATED"/>
    <property type="match status" value="1"/>
</dbReference>
<evidence type="ECO:0000256" key="2">
    <source>
        <dbReference type="ARBA" id="ARBA00022491"/>
    </source>
</evidence>
<proteinExistence type="predicted"/>
<dbReference type="PRINTS" id="PR00037">
    <property type="entry name" value="HTHLACR"/>
</dbReference>
<dbReference type="SMART" id="SM00420">
    <property type="entry name" value="HTH_DEOR"/>
    <property type="match status" value="1"/>
</dbReference>
<dbReference type="KEGG" id="asla:NCTC11923_00183"/>
<dbReference type="InterPro" id="IPR001034">
    <property type="entry name" value="DeoR_HTH"/>
</dbReference>
<dbReference type="SUPFAM" id="SSF46785">
    <property type="entry name" value="Winged helix' DNA-binding domain"/>
    <property type="match status" value="1"/>
</dbReference>
<comment type="function">
    <text evidence="6">Repressor of the lactose catabolism operon. Galactose-6-phosphate is the inducer.</text>
</comment>
<dbReference type="GO" id="GO:0003677">
    <property type="term" value="F:DNA binding"/>
    <property type="evidence" value="ECO:0007669"/>
    <property type="project" value="UniProtKB-KW"/>
</dbReference>
<protein>
    <recommendedName>
        <fullName evidence="1">Lactose phosphotransferase system repressor</fullName>
    </recommendedName>
</protein>
<dbReference type="SMART" id="SM01134">
    <property type="entry name" value="DeoRC"/>
    <property type="match status" value="1"/>
</dbReference>
<dbReference type="InterPro" id="IPR014036">
    <property type="entry name" value="DeoR-like_C"/>
</dbReference>
<sequence length="268" mass="28337">MNDISSRLPAGRKAEVASHVNRLGQVTVAALAERFGVSTDTIRRDLDQLDADGLIIRMHGGAMSNSSLPGHDTSLSERARLQAEQKDRIGQMAAGLVQDGDVLFINGGTTALAMLHYLSERRELIIATNNLSLPAEINADSCRDIYVIGGHVRLSGQVTIGPVAFASSISGVENDIHVDLALIGVGAVDEEGLSTSNLDEAAMLGQMAGRARRVAILADSTKLGQRLFAAIGPLEIADFLVTEERPPQALSQALSQAGVQVLTPEALR</sequence>
<keyword evidence="4" id="KW-0238">DNA-binding</keyword>
<dbReference type="InterPro" id="IPR050313">
    <property type="entry name" value="Carb_Metab_HTH_regulators"/>
</dbReference>
<keyword evidence="5" id="KW-0804">Transcription</keyword>
<dbReference type="Gene3D" id="1.10.10.10">
    <property type="entry name" value="Winged helix-like DNA-binding domain superfamily/Winged helix DNA-binding domain"/>
    <property type="match status" value="1"/>
</dbReference>
<organism evidence="8 9">
    <name type="scientific">Actinomyces slackii</name>
    <dbReference type="NCBI Taxonomy" id="52774"/>
    <lineage>
        <taxon>Bacteria</taxon>
        <taxon>Bacillati</taxon>
        <taxon>Actinomycetota</taxon>
        <taxon>Actinomycetes</taxon>
        <taxon>Actinomycetales</taxon>
        <taxon>Actinomycetaceae</taxon>
        <taxon>Actinomyces</taxon>
    </lineage>
</organism>
<evidence type="ECO:0000256" key="3">
    <source>
        <dbReference type="ARBA" id="ARBA00023015"/>
    </source>
</evidence>
<dbReference type="InterPro" id="IPR036390">
    <property type="entry name" value="WH_DNA-bd_sf"/>
</dbReference>
<feature type="domain" description="HTH deoR-type" evidence="7">
    <location>
        <begin position="9"/>
        <end position="64"/>
    </location>
</feature>